<reference evidence="2" key="1">
    <citation type="journal article" date="2019" name="Sci. Rep.">
        <title>Draft genome of Tanacetum cinerariifolium, the natural source of mosquito coil.</title>
        <authorList>
            <person name="Yamashiro T."/>
            <person name="Shiraishi A."/>
            <person name="Satake H."/>
            <person name="Nakayama K."/>
        </authorList>
    </citation>
    <scope>NUCLEOTIDE SEQUENCE</scope>
</reference>
<gene>
    <name evidence="2" type="ORF">Tci_874761</name>
</gene>
<feature type="non-terminal residue" evidence="2">
    <location>
        <position position="1"/>
    </location>
</feature>
<feature type="domain" description="Retrovirus-related Pol polyprotein from transposon TNT 1-94-like beta-barrel" evidence="1">
    <location>
        <begin position="1"/>
        <end position="61"/>
    </location>
</feature>
<dbReference type="Pfam" id="PF22936">
    <property type="entry name" value="Pol_BBD"/>
    <property type="match status" value="1"/>
</dbReference>
<organism evidence="2">
    <name type="scientific">Tanacetum cinerariifolium</name>
    <name type="common">Dalmatian daisy</name>
    <name type="synonym">Chrysanthemum cinerariifolium</name>
    <dbReference type="NCBI Taxonomy" id="118510"/>
    <lineage>
        <taxon>Eukaryota</taxon>
        <taxon>Viridiplantae</taxon>
        <taxon>Streptophyta</taxon>
        <taxon>Embryophyta</taxon>
        <taxon>Tracheophyta</taxon>
        <taxon>Spermatophyta</taxon>
        <taxon>Magnoliopsida</taxon>
        <taxon>eudicotyledons</taxon>
        <taxon>Gunneridae</taxon>
        <taxon>Pentapetalae</taxon>
        <taxon>asterids</taxon>
        <taxon>campanulids</taxon>
        <taxon>Asterales</taxon>
        <taxon>Asteraceae</taxon>
        <taxon>Asteroideae</taxon>
        <taxon>Anthemideae</taxon>
        <taxon>Anthemidinae</taxon>
        <taxon>Tanacetum</taxon>
    </lineage>
</organism>
<dbReference type="AlphaFoldDB" id="A0A699SXN5"/>
<dbReference type="EMBL" id="BKCJ011200472">
    <property type="protein sequence ID" value="GFD02792.1"/>
    <property type="molecule type" value="Genomic_DNA"/>
</dbReference>
<name>A0A699SXN5_TANCI</name>
<proteinExistence type="predicted"/>
<accession>A0A699SXN5</accession>
<comment type="caution">
    <text evidence="2">The sequence shown here is derived from an EMBL/GenBank/DDBJ whole genome shotgun (WGS) entry which is preliminary data.</text>
</comment>
<dbReference type="InterPro" id="IPR054722">
    <property type="entry name" value="PolX-like_BBD"/>
</dbReference>
<sequence>FKEFNGGTVLLSDNKACAIIGIGKVRVQMKDGSSFVLENMRYILELKRNLISLGTLDREGYTVKLQNGRVKVIKGSLMVLSGTMKGNCVYSLDGWAESGEASVSIKKRKVLHRCGINAWVTLVKQACMNWKKERVSFWSRSAHNRGSYRLCLCGSLGSFSGGIDEWLPILLIDC</sequence>
<evidence type="ECO:0000313" key="2">
    <source>
        <dbReference type="EMBL" id="GFD02792.1"/>
    </source>
</evidence>
<evidence type="ECO:0000259" key="1">
    <source>
        <dbReference type="Pfam" id="PF22936"/>
    </source>
</evidence>
<protein>
    <submittedName>
        <fullName evidence="2">Zinc finger, CCHC-type</fullName>
    </submittedName>
</protein>